<comment type="caution">
    <text evidence="1">The sequence shown here is derived from an EMBL/GenBank/DDBJ whole genome shotgun (WGS) entry which is preliminary data.</text>
</comment>
<proteinExistence type="predicted"/>
<dbReference type="Proteomes" id="UP000311919">
    <property type="component" value="Unassembled WGS sequence"/>
</dbReference>
<evidence type="ECO:0000313" key="2">
    <source>
        <dbReference type="Proteomes" id="UP000311919"/>
    </source>
</evidence>
<evidence type="ECO:0000313" key="1">
    <source>
        <dbReference type="EMBL" id="TNN16779.1"/>
    </source>
</evidence>
<reference evidence="1 2" key="1">
    <citation type="submission" date="2019-03" db="EMBL/GenBank/DDBJ databases">
        <title>An improved genome assembly of the fluke Schistosoma japonicum.</title>
        <authorList>
            <person name="Hu W."/>
            <person name="Luo F."/>
            <person name="Yin M."/>
            <person name="Mo X."/>
            <person name="Sun C."/>
            <person name="Wu Q."/>
            <person name="Zhu B."/>
            <person name="Xiang M."/>
            <person name="Wang J."/>
            <person name="Wang Y."/>
            <person name="Zhang T."/>
            <person name="Xu B."/>
            <person name="Zheng H."/>
            <person name="Feng Z."/>
        </authorList>
    </citation>
    <scope>NUCLEOTIDE SEQUENCE [LARGE SCALE GENOMIC DNA]</scope>
    <source>
        <strain evidence="1">HuSjv2</strain>
        <tissue evidence="1">Worms</tissue>
    </source>
</reference>
<name>A0A4Z2DJW8_SCHJA</name>
<dbReference type="EMBL" id="SKCS01000105">
    <property type="protein sequence ID" value="TNN16779.1"/>
    <property type="molecule type" value="Genomic_DNA"/>
</dbReference>
<accession>A0A4Z2DJW8</accession>
<protein>
    <submittedName>
        <fullName evidence="1">Uncharacterized protein</fullName>
    </submittedName>
</protein>
<organism evidence="1 2">
    <name type="scientific">Schistosoma japonicum</name>
    <name type="common">Blood fluke</name>
    <dbReference type="NCBI Taxonomy" id="6182"/>
    <lineage>
        <taxon>Eukaryota</taxon>
        <taxon>Metazoa</taxon>
        <taxon>Spiralia</taxon>
        <taxon>Lophotrochozoa</taxon>
        <taxon>Platyhelminthes</taxon>
        <taxon>Trematoda</taxon>
        <taxon>Digenea</taxon>
        <taxon>Strigeidida</taxon>
        <taxon>Schistosomatoidea</taxon>
        <taxon>Schistosomatidae</taxon>
        <taxon>Schistosoma</taxon>
    </lineage>
</organism>
<keyword evidence="2" id="KW-1185">Reference proteome</keyword>
<sequence length="71" mass="7992">MDFPEVYNLHSDMESNSEPSGYTVSSVILISLHSLNFTDFIRTNVNETGISFIRITTSIHISKEQRTASPD</sequence>
<gene>
    <name evidence="1" type="ORF">EWB00_000142</name>
</gene>
<dbReference type="AlphaFoldDB" id="A0A4Z2DJW8"/>